<feature type="domain" description="F-box" evidence="1">
    <location>
        <begin position="23"/>
        <end position="71"/>
    </location>
</feature>
<evidence type="ECO:0000313" key="2">
    <source>
        <dbReference type="EMBL" id="CAL1397936.1"/>
    </source>
</evidence>
<evidence type="ECO:0000313" key="3">
    <source>
        <dbReference type="Proteomes" id="UP001497516"/>
    </source>
</evidence>
<dbReference type="InterPro" id="IPR006566">
    <property type="entry name" value="FBD"/>
</dbReference>
<keyword evidence="3" id="KW-1185">Reference proteome</keyword>
<sequence length="578" mass="65075">MMAETSKNAKIARRADGDPAGISDRLSSLPDEILSSILSLLPTKYAAGTSVLSRRWKDLYTEITNIDLDNTLVHKPLSKQLACENMPPDAAQKYLQRKNLTGFEASMYRMLAMSILSHIRHSRYLKFSRFIDNVLLEHKNLNSVRRFRLHFWVKKLESNLKPQLWFYWFEKAVTPSSCELEELDVRIEGDILELPNRMICIDECFYALKNLKVMKLHGVIVETTPHGSASLPSLKVLQLTGVKTVDCSESVSRLISGCPVLETLHLENCSRLKSRMMTDKEKDMLVVYLPSLRNLTIIGCVGYDVTLVCPIVVQAPSLQHLHLQDFAELRFLDSQSPCLVSAQIDIGESQILDQCLIRFLAQISNAKRMYLSSQTMCLLSAAVKEDVQLPVFPNLTHLILGTAGSSCCLLHSLLNSATKLQTLVIHLGCDKEEAMKWESEPACLPQCLVSSLEEIEINDLVADENEMKMATYLLNAGAKLKIKKVNNTCLPPGDGLDIKDGNFTHLAQLLNLPRGSNDEVEGDNDDEINFTDEIEYKAEDNNTSEEDDEINIDDEINNYDDYDLTLTDLLFVISKLKN</sequence>
<dbReference type="InterPro" id="IPR050232">
    <property type="entry name" value="FBL13/AtMIF1-like"/>
</dbReference>
<dbReference type="EMBL" id="OZ034819">
    <property type="protein sequence ID" value="CAL1397936.1"/>
    <property type="molecule type" value="Genomic_DNA"/>
</dbReference>
<gene>
    <name evidence="2" type="ORF">LTRI10_LOCUS38201</name>
</gene>
<dbReference type="Proteomes" id="UP001497516">
    <property type="component" value="Chromosome 6"/>
</dbReference>
<dbReference type="PANTHER" id="PTHR31900:SF31">
    <property type="entry name" value="F-BOX_LRR-REPEAT PROTEIN 13-LIKE"/>
    <property type="match status" value="1"/>
</dbReference>
<dbReference type="SUPFAM" id="SSF81383">
    <property type="entry name" value="F-box domain"/>
    <property type="match status" value="1"/>
</dbReference>
<dbReference type="InterPro" id="IPR032675">
    <property type="entry name" value="LRR_dom_sf"/>
</dbReference>
<dbReference type="Pfam" id="PF00646">
    <property type="entry name" value="F-box"/>
    <property type="match status" value="1"/>
</dbReference>
<proteinExistence type="predicted"/>
<name>A0AAV2FI06_9ROSI</name>
<dbReference type="AlphaFoldDB" id="A0AAV2FI06"/>
<evidence type="ECO:0000259" key="1">
    <source>
        <dbReference type="PROSITE" id="PS50181"/>
    </source>
</evidence>
<dbReference type="Pfam" id="PF08387">
    <property type="entry name" value="FBD"/>
    <property type="match status" value="1"/>
</dbReference>
<protein>
    <recommendedName>
        <fullName evidence="1">F-box domain-containing protein</fullName>
    </recommendedName>
</protein>
<dbReference type="PROSITE" id="PS50181">
    <property type="entry name" value="FBOX"/>
    <property type="match status" value="1"/>
</dbReference>
<dbReference type="InterPro" id="IPR055411">
    <property type="entry name" value="LRR_FXL15/At3g58940/PEG3-like"/>
</dbReference>
<dbReference type="Pfam" id="PF24758">
    <property type="entry name" value="LRR_At5g56370"/>
    <property type="match status" value="1"/>
</dbReference>
<organism evidence="2 3">
    <name type="scientific">Linum trigynum</name>
    <dbReference type="NCBI Taxonomy" id="586398"/>
    <lineage>
        <taxon>Eukaryota</taxon>
        <taxon>Viridiplantae</taxon>
        <taxon>Streptophyta</taxon>
        <taxon>Embryophyta</taxon>
        <taxon>Tracheophyta</taxon>
        <taxon>Spermatophyta</taxon>
        <taxon>Magnoliopsida</taxon>
        <taxon>eudicotyledons</taxon>
        <taxon>Gunneridae</taxon>
        <taxon>Pentapetalae</taxon>
        <taxon>rosids</taxon>
        <taxon>fabids</taxon>
        <taxon>Malpighiales</taxon>
        <taxon>Linaceae</taxon>
        <taxon>Linum</taxon>
    </lineage>
</organism>
<dbReference type="InterPro" id="IPR036047">
    <property type="entry name" value="F-box-like_dom_sf"/>
</dbReference>
<accession>A0AAV2FI06</accession>
<dbReference type="InterPro" id="IPR001810">
    <property type="entry name" value="F-box_dom"/>
</dbReference>
<dbReference type="SUPFAM" id="SSF52047">
    <property type="entry name" value="RNI-like"/>
    <property type="match status" value="1"/>
</dbReference>
<dbReference type="Gene3D" id="3.80.10.10">
    <property type="entry name" value="Ribonuclease Inhibitor"/>
    <property type="match status" value="1"/>
</dbReference>
<dbReference type="Gene3D" id="1.20.1280.50">
    <property type="match status" value="1"/>
</dbReference>
<reference evidence="2 3" key="1">
    <citation type="submission" date="2024-04" db="EMBL/GenBank/DDBJ databases">
        <authorList>
            <person name="Fracassetti M."/>
        </authorList>
    </citation>
    <scope>NUCLEOTIDE SEQUENCE [LARGE SCALE GENOMIC DNA]</scope>
</reference>
<dbReference type="PANTHER" id="PTHR31900">
    <property type="entry name" value="F-BOX/RNI SUPERFAMILY PROTEIN-RELATED"/>
    <property type="match status" value="1"/>
</dbReference>
<dbReference type="CDD" id="cd22160">
    <property type="entry name" value="F-box_AtFBL13-like"/>
    <property type="match status" value="1"/>
</dbReference>
<dbReference type="InterPro" id="IPR053781">
    <property type="entry name" value="F-box_AtFBL13-like"/>
</dbReference>